<reference evidence="7" key="1">
    <citation type="submission" date="2023-03" db="EMBL/GenBank/DDBJ databases">
        <title>Massive genome expansion in bonnet fungi (Mycena s.s.) driven by repeated elements and novel gene families across ecological guilds.</title>
        <authorList>
            <consortium name="Lawrence Berkeley National Laboratory"/>
            <person name="Harder C.B."/>
            <person name="Miyauchi S."/>
            <person name="Viragh M."/>
            <person name="Kuo A."/>
            <person name="Thoen E."/>
            <person name="Andreopoulos B."/>
            <person name="Lu D."/>
            <person name="Skrede I."/>
            <person name="Drula E."/>
            <person name="Henrissat B."/>
            <person name="Morin E."/>
            <person name="Kohler A."/>
            <person name="Barry K."/>
            <person name="LaButti K."/>
            <person name="Morin E."/>
            <person name="Salamov A."/>
            <person name="Lipzen A."/>
            <person name="Mereny Z."/>
            <person name="Hegedus B."/>
            <person name="Baldrian P."/>
            <person name="Stursova M."/>
            <person name="Weitz H."/>
            <person name="Taylor A."/>
            <person name="Grigoriev I.V."/>
            <person name="Nagy L.G."/>
            <person name="Martin F."/>
            <person name="Kauserud H."/>
        </authorList>
    </citation>
    <scope>NUCLEOTIDE SEQUENCE</scope>
    <source>
        <strain evidence="7">CBHHK188m</strain>
    </source>
</reference>
<evidence type="ECO:0000256" key="3">
    <source>
        <dbReference type="ARBA" id="ARBA00022833"/>
    </source>
</evidence>
<dbReference type="SUPFAM" id="SSF144232">
    <property type="entry name" value="HIT/MYND zinc finger-like"/>
    <property type="match status" value="1"/>
</dbReference>
<name>A0AAD7I7V5_9AGAR</name>
<dbReference type="GO" id="GO:0008270">
    <property type="term" value="F:zinc ion binding"/>
    <property type="evidence" value="ECO:0007669"/>
    <property type="project" value="UniProtKB-KW"/>
</dbReference>
<proteinExistence type="predicted"/>
<evidence type="ECO:0000256" key="2">
    <source>
        <dbReference type="ARBA" id="ARBA00022771"/>
    </source>
</evidence>
<keyword evidence="8" id="KW-1185">Reference proteome</keyword>
<gene>
    <name evidence="7" type="ORF">DFH07DRAFT_927907</name>
</gene>
<feature type="domain" description="MYND-type" evidence="6">
    <location>
        <begin position="23"/>
        <end position="68"/>
    </location>
</feature>
<keyword evidence="1" id="KW-0479">Metal-binding</keyword>
<dbReference type="Proteomes" id="UP001215280">
    <property type="component" value="Unassembled WGS sequence"/>
</dbReference>
<evidence type="ECO:0000256" key="5">
    <source>
        <dbReference type="SAM" id="MobiDB-lite"/>
    </source>
</evidence>
<dbReference type="PROSITE" id="PS50865">
    <property type="entry name" value="ZF_MYND_2"/>
    <property type="match status" value="1"/>
</dbReference>
<dbReference type="AlphaFoldDB" id="A0AAD7I7V5"/>
<evidence type="ECO:0000313" key="7">
    <source>
        <dbReference type="EMBL" id="KAJ7736040.1"/>
    </source>
</evidence>
<dbReference type="Pfam" id="PF01753">
    <property type="entry name" value="zf-MYND"/>
    <property type="match status" value="1"/>
</dbReference>
<organism evidence="7 8">
    <name type="scientific">Mycena maculata</name>
    <dbReference type="NCBI Taxonomy" id="230809"/>
    <lineage>
        <taxon>Eukaryota</taxon>
        <taxon>Fungi</taxon>
        <taxon>Dikarya</taxon>
        <taxon>Basidiomycota</taxon>
        <taxon>Agaricomycotina</taxon>
        <taxon>Agaricomycetes</taxon>
        <taxon>Agaricomycetidae</taxon>
        <taxon>Agaricales</taxon>
        <taxon>Marasmiineae</taxon>
        <taxon>Mycenaceae</taxon>
        <taxon>Mycena</taxon>
    </lineage>
</organism>
<accession>A0AAD7I7V5</accession>
<evidence type="ECO:0000259" key="6">
    <source>
        <dbReference type="PROSITE" id="PS50865"/>
    </source>
</evidence>
<comment type="caution">
    <text evidence="7">The sequence shown here is derived from an EMBL/GenBank/DDBJ whole genome shotgun (WGS) entry which is preliminary data.</text>
</comment>
<keyword evidence="2 4" id="KW-0863">Zinc-finger</keyword>
<sequence length="234" mass="26995">MPIIDSRYGIYIEDPKPVKVCQWTDCPDATVEYRDSKTKMKMCARCNVVRYCSKKCQRSDWPEHKLYFQIPPIMDIGEWMTWLNIALFRWTLIEALNLRTEPSNILKYGLWVQITRMDRLVKGIAPSPFVVESTSVLSFDHMNELTESDACTPRGSRDIIKAGGVGQGLVIFNADPPKGRSGYTIWRVQHHDILELPPAKSERPGKTLSRQSYTERYPCRDSSRPRRCSIHLSV</sequence>
<dbReference type="Gene3D" id="6.10.140.2220">
    <property type="match status" value="1"/>
</dbReference>
<keyword evidence="3" id="KW-0862">Zinc</keyword>
<dbReference type="InterPro" id="IPR002893">
    <property type="entry name" value="Znf_MYND"/>
</dbReference>
<evidence type="ECO:0000256" key="4">
    <source>
        <dbReference type="PROSITE-ProRule" id="PRU00134"/>
    </source>
</evidence>
<evidence type="ECO:0000256" key="1">
    <source>
        <dbReference type="ARBA" id="ARBA00022723"/>
    </source>
</evidence>
<evidence type="ECO:0000313" key="8">
    <source>
        <dbReference type="Proteomes" id="UP001215280"/>
    </source>
</evidence>
<feature type="region of interest" description="Disordered" evidence="5">
    <location>
        <begin position="198"/>
        <end position="220"/>
    </location>
</feature>
<protein>
    <recommendedName>
        <fullName evidence="6">MYND-type domain-containing protein</fullName>
    </recommendedName>
</protein>
<dbReference type="EMBL" id="JARJLG010000151">
    <property type="protein sequence ID" value="KAJ7736040.1"/>
    <property type="molecule type" value="Genomic_DNA"/>
</dbReference>